<dbReference type="EMBL" id="CADEBD010000327">
    <property type="protein sequence ID" value="CAB3245595.1"/>
    <property type="molecule type" value="Genomic_DNA"/>
</dbReference>
<feature type="region of interest" description="Disordered" evidence="1">
    <location>
        <begin position="1"/>
        <end position="55"/>
    </location>
</feature>
<dbReference type="Proteomes" id="UP000494106">
    <property type="component" value="Unassembled WGS sequence"/>
</dbReference>
<sequence length="110" mass="12036">MAGWRLEGRGVGAQSRGAGADTCAHAPAKTPPRRRAGASGRRRSDTGNNTVPMNPHCVKRMVANSAAFLSPRHHQRDGMYYFCPVAVKSEGQLRYFSNGCVLHERPFVPE</sequence>
<comment type="caution">
    <text evidence="2">The sequence shown here is derived from an EMBL/GenBank/DDBJ whole genome shotgun (WGS) entry which is preliminary data.</text>
</comment>
<gene>
    <name evidence="3" type="ORF">APLA_LOCUS11161</name>
    <name evidence="2" type="ORF">APLA_LOCUS933</name>
</gene>
<organism evidence="2 4">
    <name type="scientific">Arctia plantaginis</name>
    <name type="common">Wood tiger moth</name>
    <name type="synonym">Phalaena plantaginis</name>
    <dbReference type="NCBI Taxonomy" id="874455"/>
    <lineage>
        <taxon>Eukaryota</taxon>
        <taxon>Metazoa</taxon>
        <taxon>Ecdysozoa</taxon>
        <taxon>Arthropoda</taxon>
        <taxon>Hexapoda</taxon>
        <taxon>Insecta</taxon>
        <taxon>Pterygota</taxon>
        <taxon>Neoptera</taxon>
        <taxon>Endopterygota</taxon>
        <taxon>Lepidoptera</taxon>
        <taxon>Glossata</taxon>
        <taxon>Ditrysia</taxon>
        <taxon>Noctuoidea</taxon>
        <taxon>Erebidae</taxon>
        <taxon>Arctiinae</taxon>
        <taxon>Arctia</taxon>
    </lineage>
</organism>
<accession>A0A8S0YRS7</accession>
<reference evidence="4 5" key="1">
    <citation type="submission" date="2020-04" db="EMBL/GenBank/DDBJ databases">
        <authorList>
            <person name="Wallbank WR R."/>
            <person name="Pardo Diaz C."/>
            <person name="Kozak K."/>
            <person name="Martin S."/>
            <person name="Jiggins C."/>
            <person name="Moest M."/>
            <person name="Warren A I."/>
            <person name="Byers J.R.P. K."/>
            <person name="Montejo-Kovacevich G."/>
            <person name="Yen C E."/>
        </authorList>
    </citation>
    <scope>NUCLEOTIDE SEQUENCE [LARGE SCALE GENOMIC DNA]</scope>
</reference>
<evidence type="ECO:0000313" key="5">
    <source>
        <dbReference type="Proteomes" id="UP000494256"/>
    </source>
</evidence>
<dbReference type="EMBL" id="CADEBC010000083">
    <property type="protein sequence ID" value="CAB3222219.1"/>
    <property type="molecule type" value="Genomic_DNA"/>
</dbReference>
<evidence type="ECO:0000313" key="4">
    <source>
        <dbReference type="Proteomes" id="UP000494106"/>
    </source>
</evidence>
<proteinExistence type="predicted"/>
<protein>
    <submittedName>
        <fullName evidence="2">Uncharacterized protein</fullName>
    </submittedName>
</protein>
<evidence type="ECO:0000313" key="2">
    <source>
        <dbReference type="EMBL" id="CAB3222219.1"/>
    </source>
</evidence>
<dbReference type="AlphaFoldDB" id="A0A8S0YRS7"/>
<keyword evidence="4" id="KW-1185">Reference proteome</keyword>
<dbReference type="Proteomes" id="UP000494256">
    <property type="component" value="Unassembled WGS sequence"/>
</dbReference>
<evidence type="ECO:0000256" key="1">
    <source>
        <dbReference type="SAM" id="MobiDB-lite"/>
    </source>
</evidence>
<name>A0A8S0YRS7_ARCPL</name>
<evidence type="ECO:0000313" key="3">
    <source>
        <dbReference type="EMBL" id="CAB3245595.1"/>
    </source>
</evidence>